<gene>
    <name evidence="5" type="ORF">KFL_001590080</name>
</gene>
<dbReference type="PROSITE" id="PS00018">
    <property type="entry name" value="EF_HAND_1"/>
    <property type="match status" value="1"/>
</dbReference>
<protein>
    <recommendedName>
        <fullName evidence="4">EF-hand domain-containing protein</fullName>
    </recommendedName>
</protein>
<dbReference type="SMART" id="SM00054">
    <property type="entry name" value="EFh"/>
    <property type="match status" value="1"/>
</dbReference>
<dbReference type="SUPFAM" id="SSF47473">
    <property type="entry name" value="EF-hand"/>
    <property type="match status" value="1"/>
</dbReference>
<evidence type="ECO:0000256" key="3">
    <source>
        <dbReference type="SAM" id="MobiDB-lite"/>
    </source>
</evidence>
<dbReference type="Proteomes" id="UP000054558">
    <property type="component" value="Unassembled WGS sequence"/>
</dbReference>
<feature type="region of interest" description="Disordered" evidence="3">
    <location>
        <begin position="1146"/>
        <end position="1169"/>
    </location>
</feature>
<dbReference type="OrthoDB" id="547250at2759"/>
<feature type="coiled-coil region" evidence="2">
    <location>
        <begin position="842"/>
        <end position="883"/>
    </location>
</feature>
<sequence length="2232" mass="245755">MEAAPEAAEEPEVGAMSHEDAVQKVTKKARMRGAVSDKPDLEAVSIGNIQQMGRADPVRAVSQLAQHSGLIRKEPRSTQALRAIGGQQTRLRPKGTTSAWAETSPVPTIPPLRVLDFTEDFETDHAASPAHTTLLPNLSIPYGVSKGYAQLTEAQSPPNLAQLIASEKSFPGLASPQSLEASRSLTDLHSNKSPTTPVITRKPAPPVLAAFNPKDQWLQKAYKSQGLLPVLPQSSPLNEAGARPKLPNTDQPDERDLELTTSAHAHRRNETWLDVTSASSRLGAYANADGGDLQKSGRRSANDVTRSSKEETALSGETRPRPTTVLGAPRPRLSQRRTPDQTESQNLKPGRRRSESKLEADEKLASSSLEKDLLEGFLAPENLQMYGLGKDECYRLFRALRVYSLGFQEVVLELLQHLADRKEVMLHVWRVFAKLWDTATFTRFESEVISIANERDRLRGQNTDLEQKLKETNSELKVFKEAQGKLMAQAIQRAMEGRTTDEILREAMLEAEETRGKLAVAESRALYEAKGKAEAQDRVTSALTALMEEQEARAGDQAASDARIVSLEADFARAIQDKELCLTSLVELERAFASEKADLKAAARAADDERARVEEEARAHKGAAEEALARIPALEAREKDLQRAKVLLQGDLLAKREQHEGEKERAAALAQQLAVTEIQSDLLAKREQYEAEKERAAALAQQLAVTEENLRFMAHQIDELRASVADGRTKLEESVRKIADKDAELEEKTEIDTEERRKEHEAAVKEIEDKWATARECEMAQRVKKKRYKNKLVDAEKELDKWRADIATADQMYQAGQAVLEKVAVLQGLVDEAALREKQGQVDEAALRENQLCDEKAALEEALQRAEAAVADGKHELELQKQRSDEALRQVLLTAAAEKEEYTRKAEDNHAAAMQDIKILDTRARALEKQVASRDEQIKGLQRDLRRNENATKVLVREKELLACKMTETQVQFEEEKKAREEAWETRLGEVSSRLAETTEGLEKTRAELEEMRRAGQEREELGRREREELVKAKGDGAAEVGRLKERVRVLEEALEKRQEELKAAQRDAIELEASMSVMLEKLEAEKSELSKGAPAARADEGEHSRFGEESRERVRELEAALKGAQREAEHRLEWMQKLLDMLYESHSEGADRRSSSAGKTPRSRERDQTVDSVICGVVLTIDEESTVDGVVDRVVFDVEDEVAHGKLGRRPTIKRTASKLRSNSNVKLSEAVDTASSSKAVQQEDDSAGRVVYEKAKEEWASFLARLSKAELWRGNLTAEVEKLMGINEDLAAQISRLREQLEAAQKAGNSRQTEKAANTRFAEALLKKRERRAQEELEAAVARAGALERALADARRLLAERTRETASEMVVPDAGGVWTNRASMGAGSGKAWVEDAPIQVDLVNEDGSSGGKAVWEAERKSLLDQLATLAAELRKPKPPEPAPERSGKGPLETGTSAAQTDDHRVSVADDGTSPEADGVASSPAERVAATVAETQALRVEVERLASEKEAAASALEVQRAEKEELEARVAALTSELQRALEARDAGDEAAASALAAARAEIEALSAKEQSLAIAAENLEEEKRALGATLAAAQGDIASAVEQATVAKKEKERTASALESLREEKSALEAEVVSIEAELCAFLPDTGEGTVRDRTGSVERARAAAESVRAEMEATKVEVSKMREQLQAEAEQRRAEQEERRAEQTDLEERKAQIEEQKAELEERKAELEQAKAQALEAQQAAAEAQEELGHARASEQKKSLMNLWTQTVPKTGGTVITVKYTPRTLKVLISQVYCDKIAADIADDQEPGGQRQDMKEFVYDFFLFKFGLRAFAELHLLSVLKALEEYASSSQRMLLFGAFIGHANVAPPLPPEALDFFLMYLSRLFGETDGPQPTEFEEGRSDVALPAAASVTAFCFGPDTPGSVTDGLLARVRALCARAQEPAIDVDVLMGLVMETWGQEQKESVQRIGDLFREADENGDGVLSYPEFSGIVRRIDGTVTERAIKNMFREALLDSNSGSRILPASFEKVARAHGLACSRHVSSGGHVAIGKECRHDDLALLRDSWETVAPLIHEQVGTLKKQSNLSSELKDLESQVDGLQSMLRQGGRDTGQGGRDAAPQVWQLYRRIILGFQIQNQRVELRNREEKRVQLGASAFQTLFRGVEGGGEEGEGCKTGVVYLHNKRDLSDSHVVFALSSGQAGGSGAAKASDAKVNEGNLCVERAVNGSGRK</sequence>
<feature type="compositionally biased region" description="Basic and acidic residues" evidence="3">
    <location>
        <begin position="352"/>
        <end position="362"/>
    </location>
</feature>
<feature type="region of interest" description="Disordered" evidence="3">
    <location>
        <begin position="1087"/>
        <end position="1113"/>
    </location>
</feature>
<accession>A0A1Y1HYJ2</accession>
<feature type="region of interest" description="Disordered" evidence="3">
    <location>
        <begin position="1433"/>
        <end position="1489"/>
    </location>
</feature>
<dbReference type="Gene3D" id="1.10.238.10">
    <property type="entry name" value="EF-hand"/>
    <property type="match status" value="1"/>
</dbReference>
<feature type="compositionally biased region" description="Basic and acidic residues" evidence="3">
    <location>
        <begin position="1098"/>
        <end position="1113"/>
    </location>
</feature>
<dbReference type="InterPro" id="IPR011992">
    <property type="entry name" value="EF-hand-dom_pair"/>
</dbReference>
<dbReference type="OMA" id="TTTRYEM"/>
<dbReference type="GO" id="GO:0005509">
    <property type="term" value="F:calcium ion binding"/>
    <property type="evidence" value="ECO:0007669"/>
    <property type="project" value="InterPro"/>
</dbReference>
<feature type="coiled-coil region" evidence="2">
    <location>
        <begin position="585"/>
        <end position="644"/>
    </location>
</feature>
<evidence type="ECO:0000313" key="5">
    <source>
        <dbReference type="EMBL" id="GAQ83720.1"/>
    </source>
</evidence>
<feature type="coiled-coil region" evidence="2">
    <location>
        <begin position="679"/>
        <end position="812"/>
    </location>
</feature>
<dbReference type="InterPro" id="IPR018247">
    <property type="entry name" value="EF_Hand_1_Ca_BS"/>
</dbReference>
<evidence type="ECO:0000256" key="2">
    <source>
        <dbReference type="SAM" id="Coils"/>
    </source>
</evidence>
<feature type="region of interest" description="Disordered" evidence="3">
    <location>
        <begin position="1686"/>
        <end position="1754"/>
    </location>
</feature>
<dbReference type="PANTHER" id="PTHR34894">
    <property type="entry name" value="SAM-DEPENDENT METHYLTRANSFERASE RSMI, CONSERVED SITE"/>
    <property type="match status" value="1"/>
</dbReference>
<reference evidence="5 6" key="1">
    <citation type="journal article" date="2014" name="Nat. Commun.">
        <title>Klebsormidium flaccidum genome reveals primary factors for plant terrestrial adaptation.</title>
        <authorList>
            <person name="Hori K."/>
            <person name="Maruyama F."/>
            <person name="Fujisawa T."/>
            <person name="Togashi T."/>
            <person name="Yamamoto N."/>
            <person name="Seo M."/>
            <person name="Sato S."/>
            <person name="Yamada T."/>
            <person name="Mori H."/>
            <person name="Tajima N."/>
            <person name="Moriyama T."/>
            <person name="Ikeuchi M."/>
            <person name="Watanabe M."/>
            <person name="Wada H."/>
            <person name="Kobayashi K."/>
            <person name="Saito M."/>
            <person name="Masuda T."/>
            <person name="Sasaki-Sekimoto Y."/>
            <person name="Mashiguchi K."/>
            <person name="Awai K."/>
            <person name="Shimojima M."/>
            <person name="Masuda S."/>
            <person name="Iwai M."/>
            <person name="Nobusawa T."/>
            <person name="Narise T."/>
            <person name="Kondo S."/>
            <person name="Saito H."/>
            <person name="Sato R."/>
            <person name="Murakawa M."/>
            <person name="Ihara Y."/>
            <person name="Oshima-Yamada Y."/>
            <person name="Ohtaka K."/>
            <person name="Satoh M."/>
            <person name="Sonobe K."/>
            <person name="Ishii M."/>
            <person name="Ohtani R."/>
            <person name="Kanamori-Sato M."/>
            <person name="Honoki R."/>
            <person name="Miyazaki D."/>
            <person name="Mochizuki H."/>
            <person name="Umetsu J."/>
            <person name="Higashi K."/>
            <person name="Shibata D."/>
            <person name="Kamiya Y."/>
            <person name="Sato N."/>
            <person name="Nakamura Y."/>
            <person name="Tabata S."/>
            <person name="Ida S."/>
            <person name="Kurokawa K."/>
            <person name="Ohta H."/>
        </authorList>
    </citation>
    <scope>NUCLEOTIDE SEQUENCE [LARGE SCALE GENOMIC DNA]</scope>
    <source>
        <strain evidence="5 6">NIES-2285</strain>
    </source>
</reference>
<evidence type="ECO:0000313" key="6">
    <source>
        <dbReference type="Proteomes" id="UP000054558"/>
    </source>
</evidence>
<feature type="coiled-coil region" evidence="2">
    <location>
        <begin position="1282"/>
        <end position="1359"/>
    </location>
</feature>
<dbReference type="InterPro" id="IPR002048">
    <property type="entry name" value="EF_hand_dom"/>
</dbReference>
<feature type="compositionally biased region" description="Polar residues" evidence="3">
    <location>
        <begin position="175"/>
        <end position="198"/>
    </location>
</feature>
<feature type="compositionally biased region" description="Basic and acidic residues" evidence="3">
    <location>
        <begin position="1146"/>
        <end position="1155"/>
    </location>
</feature>
<keyword evidence="6" id="KW-1185">Reference proteome</keyword>
<name>A0A1Y1HYJ2_KLENI</name>
<proteinExistence type="predicted"/>
<dbReference type="PANTHER" id="PTHR34894:SF5">
    <property type="entry name" value="EF-HAND DOMAIN-CONTAINING PROTEIN"/>
    <property type="match status" value="1"/>
</dbReference>
<dbReference type="PROSITE" id="PS50222">
    <property type="entry name" value="EF_HAND_2"/>
    <property type="match status" value="1"/>
</dbReference>
<feature type="coiled-coil region" evidence="2">
    <location>
        <begin position="995"/>
        <end position="1082"/>
    </location>
</feature>
<feature type="compositionally biased region" description="Basic and acidic residues" evidence="3">
    <location>
        <begin position="1434"/>
        <end position="1449"/>
    </location>
</feature>
<feature type="region of interest" description="Disordered" evidence="3">
    <location>
        <begin position="1"/>
        <end position="36"/>
    </location>
</feature>
<keyword evidence="1" id="KW-0106">Calcium</keyword>
<feature type="coiled-coil region" evidence="2">
    <location>
        <begin position="910"/>
        <end position="944"/>
    </location>
</feature>
<organism evidence="5 6">
    <name type="scientific">Klebsormidium nitens</name>
    <name type="common">Green alga</name>
    <name type="synonym">Ulothrix nitens</name>
    <dbReference type="NCBI Taxonomy" id="105231"/>
    <lineage>
        <taxon>Eukaryota</taxon>
        <taxon>Viridiplantae</taxon>
        <taxon>Streptophyta</taxon>
        <taxon>Klebsormidiophyceae</taxon>
        <taxon>Klebsormidiales</taxon>
        <taxon>Klebsormidiaceae</taxon>
        <taxon>Klebsormidium</taxon>
    </lineage>
</organism>
<feature type="region of interest" description="Disordered" evidence="3">
    <location>
        <begin position="229"/>
        <end position="255"/>
    </location>
</feature>
<keyword evidence="2" id="KW-0175">Coiled coil</keyword>
<evidence type="ECO:0000256" key="1">
    <source>
        <dbReference type="ARBA" id="ARBA00022837"/>
    </source>
</evidence>
<feature type="coiled-coil region" evidence="2">
    <location>
        <begin position="448"/>
        <end position="524"/>
    </location>
</feature>
<feature type="domain" description="EF-hand" evidence="4">
    <location>
        <begin position="1965"/>
        <end position="2000"/>
    </location>
</feature>
<evidence type="ECO:0000259" key="4">
    <source>
        <dbReference type="PROSITE" id="PS50222"/>
    </source>
</evidence>
<feature type="region of interest" description="Disordered" evidence="3">
    <location>
        <begin position="286"/>
        <end position="362"/>
    </location>
</feature>
<feature type="compositionally biased region" description="Basic and acidic residues" evidence="3">
    <location>
        <begin position="1686"/>
        <end position="1731"/>
    </location>
</feature>
<dbReference type="EMBL" id="DF237108">
    <property type="protein sequence ID" value="GAQ83720.1"/>
    <property type="molecule type" value="Genomic_DNA"/>
</dbReference>
<feature type="compositionally biased region" description="Low complexity" evidence="3">
    <location>
        <begin position="1732"/>
        <end position="1745"/>
    </location>
</feature>
<feature type="region of interest" description="Disordered" evidence="3">
    <location>
        <begin position="174"/>
        <end position="201"/>
    </location>
</feature>